<dbReference type="Gene3D" id="1.20.58.390">
    <property type="entry name" value="Neurotransmitter-gated ion-channel transmembrane domain"/>
    <property type="match status" value="1"/>
</dbReference>
<dbReference type="AlphaFoldDB" id="A0A2G9T3H5"/>
<dbReference type="EMBL" id="KZ427933">
    <property type="protein sequence ID" value="PIO52497.1"/>
    <property type="molecule type" value="Genomic_DNA"/>
</dbReference>
<evidence type="ECO:0000313" key="3">
    <source>
        <dbReference type="Proteomes" id="UP000230423"/>
    </source>
</evidence>
<gene>
    <name evidence="2" type="ORF">TELCIR_26197</name>
</gene>
<dbReference type="InterPro" id="IPR036719">
    <property type="entry name" value="Neuro-gated_channel_TM_sf"/>
</dbReference>
<evidence type="ECO:0008006" key="4">
    <source>
        <dbReference type="Google" id="ProtNLM"/>
    </source>
</evidence>
<evidence type="ECO:0000256" key="1">
    <source>
        <dbReference type="SAM" id="Phobius"/>
    </source>
</evidence>
<accession>A0A2G9T3H5</accession>
<dbReference type="GO" id="GO:0006811">
    <property type="term" value="P:monoatomic ion transport"/>
    <property type="evidence" value="ECO:0007669"/>
    <property type="project" value="InterPro"/>
</dbReference>
<keyword evidence="3" id="KW-1185">Reference proteome</keyword>
<keyword evidence="1" id="KW-1133">Transmembrane helix</keyword>
<keyword evidence="1" id="KW-0812">Transmembrane</keyword>
<dbReference type="SUPFAM" id="SSF90112">
    <property type="entry name" value="Neurotransmitter-gated ion-channel transmembrane pore"/>
    <property type="match status" value="1"/>
</dbReference>
<keyword evidence="1" id="KW-0472">Membrane</keyword>
<dbReference type="OrthoDB" id="5862232at2759"/>
<sequence length="67" mass="7442">ASYVKAIDVWMFSCVGSIAEISLRRTKGSELGAAIDKAASIAFPIAFAVFNMAYWIYYMSLSSRTRH</sequence>
<evidence type="ECO:0000313" key="2">
    <source>
        <dbReference type="EMBL" id="PIO52497.1"/>
    </source>
</evidence>
<proteinExistence type="predicted"/>
<dbReference type="Proteomes" id="UP000230423">
    <property type="component" value="Unassembled WGS sequence"/>
</dbReference>
<feature type="non-terminal residue" evidence="2">
    <location>
        <position position="1"/>
    </location>
</feature>
<name>A0A2G9T3H5_TELCI</name>
<protein>
    <recommendedName>
        <fullName evidence="4">Neurotransmitter-gated ion-channel transmembrane domain-containing protein</fullName>
    </recommendedName>
</protein>
<feature type="transmembrane region" description="Helical" evidence="1">
    <location>
        <begin position="38"/>
        <end position="57"/>
    </location>
</feature>
<dbReference type="InterPro" id="IPR038050">
    <property type="entry name" value="Neuro_actylchol_rec"/>
</dbReference>
<reference evidence="2 3" key="1">
    <citation type="submission" date="2015-09" db="EMBL/GenBank/DDBJ databases">
        <title>Draft genome of the parasitic nematode Teladorsagia circumcincta isolate WARC Sus (inbred).</title>
        <authorList>
            <person name="Mitreva M."/>
        </authorList>
    </citation>
    <scope>NUCLEOTIDE SEQUENCE [LARGE SCALE GENOMIC DNA]</scope>
    <source>
        <strain evidence="2 3">S</strain>
    </source>
</reference>
<dbReference type="GO" id="GO:0016020">
    <property type="term" value="C:membrane"/>
    <property type="evidence" value="ECO:0007669"/>
    <property type="project" value="InterPro"/>
</dbReference>
<organism evidence="2 3">
    <name type="scientific">Teladorsagia circumcincta</name>
    <name type="common">Brown stomach worm</name>
    <name type="synonym">Ostertagia circumcincta</name>
    <dbReference type="NCBI Taxonomy" id="45464"/>
    <lineage>
        <taxon>Eukaryota</taxon>
        <taxon>Metazoa</taxon>
        <taxon>Ecdysozoa</taxon>
        <taxon>Nematoda</taxon>
        <taxon>Chromadorea</taxon>
        <taxon>Rhabditida</taxon>
        <taxon>Rhabditina</taxon>
        <taxon>Rhabditomorpha</taxon>
        <taxon>Strongyloidea</taxon>
        <taxon>Trichostrongylidae</taxon>
        <taxon>Teladorsagia</taxon>
    </lineage>
</organism>